<evidence type="ECO:0000313" key="2">
    <source>
        <dbReference type="EMBL" id="EKA94363.1"/>
    </source>
</evidence>
<name>K1HG82_9FUSO</name>
<accession>K1HG82</accession>
<gene>
    <name evidence="2" type="ORF">FPOG_00447</name>
</gene>
<dbReference type="EMBL" id="ACIF01000083">
    <property type="protein sequence ID" value="EKA94363.1"/>
    <property type="molecule type" value="Genomic_DNA"/>
</dbReference>
<feature type="compositionally biased region" description="Basic residues" evidence="1">
    <location>
        <begin position="16"/>
        <end position="29"/>
    </location>
</feature>
<evidence type="ECO:0000313" key="3">
    <source>
        <dbReference type="Proteomes" id="UP000005809"/>
    </source>
</evidence>
<protein>
    <submittedName>
        <fullName evidence="2">Uncharacterized protein</fullName>
    </submittedName>
</protein>
<sequence>GETKTKIEATKEKKATAVKKPVKKSVKKGKHVNNAARPVVVEKIVQPVIIEVQEVKK</sequence>
<evidence type="ECO:0000256" key="1">
    <source>
        <dbReference type="SAM" id="MobiDB-lite"/>
    </source>
</evidence>
<dbReference type="Proteomes" id="UP000005809">
    <property type="component" value="Unassembled WGS sequence"/>
</dbReference>
<dbReference type="HOGENOM" id="CLU_2983610_0_0_0"/>
<feature type="non-terminal residue" evidence="2">
    <location>
        <position position="1"/>
    </location>
</feature>
<feature type="region of interest" description="Disordered" evidence="1">
    <location>
        <begin position="1"/>
        <end position="29"/>
    </location>
</feature>
<reference evidence="2 3" key="1">
    <citation type="submission" date="2012-05" db="EMBL/GenBank/DDBJ databases">
        <title>The Genome Sequence of Fusobacterium periodontium Oral Taxon 201 Strain D10.</title>
        <authorList>
            <consortium name="The Broad Institute Genome Sequencing Platform"/>
            <consortium name="The Broad Institute Genome Sequencing Center for Infectious Disease"/>
            <person name="Earl A."/>
            <person name="Ward D."/>
            <person name="Feldgarden M."/>
            <person name="Gevers D."/>
            <person name="Strauss J."/>
            <person name="Sibley C."/>
            <person name="White A."/>
            <person name="Ambrose C.E."/>
            <person name="Allen-Vercoe E."/>
            <person name="Walker B."/>
            <person name="Young S.K."/>
            <person name="Zeng Q."/>
            <person name="Gargeya S."/>
            <person name="Fitzgerald M."/>
            <person name="Haas B."/>
            <person name="Abouelleil A."/>
            <person name="Alvarado L."/>
            <person name="Arachchi H.M."/>
            <person name="Berlin A.M."/>
            <person name="Chapman S.B."/>
            <person name="Goldberg J."/>
            <person name="Griggs A."/>
            <person name="Gujja S."/>
            <person name="Hansen M."/>
            <person name="Howarth C."/>
            <person name="Imamovic A."/>
            <person name="Larimer J."/>
            <person name="McCowan C."/>
            <person name="Montmayeur A."/>
            <person name="Murphy C."/>
            <person name="Neiman D."/>
            <person name="Pearson M."/>
            <person name="Priest M."/>
            <person name="Roberts A."/>
            <person name="Saif S."/>
            <person name="Shea T."/>
            <person name="Sisk P."/>
            <person name="Sykes S."/>
            <person name="Wortman J."/>
            <person name="Nusbaum C."/>
            <person name="Birren B."/>
        </authorList>
    </citation>
    <scope>NUCLEOTIDE SEQUENCE [LARGE SCALE GENOMIC DNA]</scope>
    <source>
        <strain evidence="2 3">D10</strain>
    </source>
</reference>
<proteinExistence type="predicted"/>
<dbReference type="AlphaFoldDB" id="K1HG82"/>
<feature type="compositionally biased region" description="Basic and acidic residues" evidence="1">
    <location>
        <begin position="1"/>
        <end position="15"/>
    </location>
</feature>
<organism evidence="2 3">
    <name type="scientific">Fusobacterium periodonticum D10</name>
    <dbReference type="NCBI Taxonomy" id="620833"/>
    <lineage>
        <taxon>Bacteria</taxon>
        <taxon>Fusobacteriati</taxon>
        <taxon>Fusobacteriota</taxon>
        <taxon>Fusobacteriia</taxon>
        <taxon>Fusobacteriales</taxon>
        <taxon>Fusobacteriaceae</taxon>
        <taxon>Fusobacterium</taxon>
    </lineage>
</organism>
<comment type="caution">
    <text evidence="2">The sequence shown here is derived from an EMBL/GenBank/DDBJ whole genome shotgun (WGS) entry which is preliminary data.</text>
</comment>